<evidence type="ECO:0000259" key="4">
    <source>
        <dbReference type="Pfam" id="PF25066"/>
    </source>
</evidence>
<gene>
    <name evidence="5" type="ORF">I316_06960</name>
</gene>
<feature type="compositionally biased region" description="Basic and acidic residues" evidence="2">
    <location>
        <begin position="1"/>
        <end position="11"/>
    </location>
</feature>
<dbReference type="InterPro" id="IPR045111">
    <property type="entry name" value="Vps41/Vps8"/>
</dbReference>
<dbReference type="Pfam" id="PF25066">
    <property type="entry name" value="TPR_VPS8_2"/>
    <property type="match status" value="1"/>
</dbReference>
<dbReference type="InterPro" id="IPR059070">
    <property type="entry name" value="TPR_VPS8_2"/>
</dbReference>
<feature type="compositionally biased region" description="Acidic residues" evidence="2">
    <location>
        <begin position="68"/>
        <end position="79"/>
    </location>
</feature>
<dbReference type="GO" id="GO:0005770">
    <property type="term" value="C:late endosome"/>
    <property type="evidence" value="ECO:0007669"/>
    <property type="project" value="TreeGrafter"/>
</dbReference>
<sequence length="1621" mass="178468">MDHPDDHHEPDVGLPSQWRLTSDPRDDDLYEDYQSGPSDYWKRSSTPTSPSPSQKPPRSWRRSGDMPVDAEYEWPEDGPSDSFVAAPTYPQRPSKPSSRDEPRTDAWAADAEQRDRQSYEQRKQAILEDPSWETSLVKLDEQEQSYFGSYQENYKKVMSEGDGHTATAGDEEEEFGTPASPRRDRPESSYTLSVASMPIDNTKRNGLQSNGTPSKRSSFIHPSISRLRSHMRTPSSSSQQSHQSLRQPQMAHLRTSSHFSQISDARSETLSNSSSFRMPAPHSPSLLELDKTENQANPTTSTPAFVFHPLRRLSAHLFGRTEGVTRPAADRKTSFVFKLGVGRSAEPMDGSAPAEYGSPTVMDVRGMIAVGTENGYCIVYSFGQEVQHILGNEGSSSAVTTVTISNDQTYIAVGRASGNVHLYNLTSPSKPARTTVALTVDQVLTGRKEGHLQNSRILHIGFVGARHTSIVTGDEHGRCFWWSLGRVVGVESNDVVRMLGSYPDPAAAAAITRKTSTLFAAHPLPLDGRKNDGPSPPRPIDSFNLSALLTPTKLVIVGMKPSPKTWYRKMRESGGDGGGGGGGGLTGCALWGGGGGGASVILVYSWGSAVRLLQVTTENEGDDMKVSPKFSERAAWQAPDAVRALDWYDERHLLVVTTSRLVLVDIRSMTPVESTPLQTKLLTWMDAYPSIPHVLPASLQGSVRMHRNKLFILTRNNLQVGTLQHWNDRILACVHQGDFLGAIRVALTYYGEDNKQTIGNVIHLPDDVRRRRMVVSARLRELMTASLQWAFSPDRLTDDTHYSVDGRGVDLTGLFEGLASSCIEACLSIEDHDFMFDEAYEHFAQAGIHGIFLLALEPYIFSGRLRKIPPNVTQGLIAMHEQKGELDLAETVIWNVDPMSLDINQAIVLCEGNGLWDAMIHVYTRAMKDYIAPLVKLIGVVRDIQHHRLRRPMLVVVEGGGGGGGNEELAPNAYKLYAYIEATLSGVSYPSGEPLPEAEGYAARSDVYTFIFQGRTIAWPLLGGGDLVLTGEEGSVEPPYPYLSLLLRFDTEAFLHSMDIAFEDPYLNDTTGAINRQSIVNLMLDVMDPEYFHPGDITFLHIFVARNLPKYPQFLFIPPSTLHRILVSLASDPDQSTREDRQLAAEYLLSAYKPHDSDAMLRLFDQAGFFRILRGAYRKEGKWARLVSTLLKDPDAGGEEVFASLDEIVRAAGERASDRVVVQDAIVEALPQLFDLGVRETALLVDRDLPNCHGRALHLLTNAPHKQLAYLRCLLEPTTAAEDVGVEPPQRLPSSSSVGGIIGSSNGNVDRPERLLYISLLSQQEPERVLPFLDKAGERLFGDDVLPELIAQCAEQGSFEPQMWALDKQGRTGEALEVAGDVLRVKGVSLGEAILSLREEEDWSQSLLQESLDAIQQATRMAVRLCQEYSGGGGGGALALGEQVEDMWLGVLHDIIELVHSTSSLLRSDGAAGGTNTEVEAINTLRSLVQETLASLLSSSSSSLSFPRLFKRLVDASTTATITTTQKGRAYSEFRTILTGMLDSYRAEREMLGMTTRLVEADLHRIMANLVSRREKGWRPDSMNCRVCKLPAFDGEPTTTTQGAVVQGSGMVAHQLCVTKM</sequence>
<keyword evidence="6" id="KW-1185">Reference proteome</keyword>
<protein>
    <submittedName>
        <fullName evidence="5">Uncharacterized protein</fullName>
    </submittedName>
</protein>
<feature type="compositionally biased region" description="Low complexity" evidence="2">
    <location>
        <begin position="232"/>
        <end position="250"/>
    </location>
</feature>
<evidence type="ECO:0000313" key="5">
    <source>
        <dbReference type="EMBL" id="OCF31355.1"/>
    </source>
</evidence>
<dbReference type="InterPro" id="IPR025941">
    <property type="entry name" value="Vps8_central_dom"/>
</dbReference>
<feature type="domain" description="VPS8-like TPR-like repeats" evidence="4">
    <location>
        <begin position="1407"/>
        <end position="1574"/>
    </location>
</feature>
<feature type="region of interest" description="Disordered" evidence="2">
    <location>
        <begin position="1"/>
        <end position="133"/>
    </location>
</feature>
<dbReference type="OrthoDB" id="289913at2759"/>
<feature type="compositionally biased region" description="Polar residues" evidence="2">
    <location>
        <begin position="204"/>
        <end position="217"/>
    </location>
</feature>
<dbReference type="Proteomes" id="UP000092666">
    <property type="component" value="Unassembled WGS sequence"/>
</dbReference>
<reference evidence="5 6" key="1">
    <citation type="submission" date="2013-07" db="EMBL/GenBank/DDBJ databases">
        <title>The Genome Sequence of Cryptococcus heveanensis BCC8398.</title>
        <authorList>
            <consortium name="The Broad Institute Genome Sequencing Platform"/>
            <person name="Cuomo C."/>
            <person name="Litvintseva A."/>
            <person name="Chen Y."/>
            <person name="Heitman J."/>
            <person name="Sun S."/>
            <person name="Springer D."/>
            <person name="Dromer F."/>
            <person name="Young S.K."/>
            <person name="Zeng Q."/>
            <person name="Gargeya S."/>
            <person name="Fitzgerald M."/>
            <person name="Abouelleil A."/>
            <person name="Alvarado L."/>
            <person name="Berlin A.M."/>
            <person name="Chapman S.B."/>
            <person name="Dewar J."/>
            <person name="Goldberg J."/>
            <person name="Griggs A."/>
            <person name="Gujja S."/>
            <person name="Hansen M."/>
            <person name="Howarth C."/>
            <person name="Imamovic A."/>
            <person name="Larimer J."/>
            <person name="McCowan C."/>
            <person name="Murphy C."/>
            <person name="Pearson M."/>
            <person name="Priest M."/>
            <person name="Roberts A."/>
            <person name="Saif S."/>
            <person name="Shea T."/>
            <person name="Sykes S."/>
            <person name="Wortman J."/>
            <person name="Nusbaum C."/>
            <person name="Birren B."/>
        </authorList>
    </citation>
    <scope>NUCLEOTIDE SEQUENCE [LARGE SCALE GENOMIC DNA]</scope>
    <source>
        <strain evidence="5 6">BCC8398</strain>
    </source>
</reference>
<dbReference type="Gene3D" id="2.130.10.10">
    <property type="entry name" value="YVTN repeat-like/Quinoprotein amine dehydrogenase"/>
    <property type="match status" value="1"/>
</dbReference>
<dbReference type="GO" id="GO:0030897">
    <property type="term" value="C:HOPS complex"/>
    <property type="evidence" value="ECO:0007669"/>
    <property type="project" value="TreeGrafter"/>
</dbReference>
<name>A0A1B9GK78_9TREE</name>
<evidence type="ECO:0000256" key="1">
    <source>
        <dbReference type="ARBA" id="ARBA00009422"/>
    </source>
</evidence>
<dbReference type="EMBL" id="KV700135">
    <property type="protein sequence ID" value="OCF31355.1"/>
    <property type="molecule type" value="Genomic_DNA"/>
</dbReference>
<organism evidence="5 6">
    <name type="scientific">Kwoniella heveanensis BCC8398</name>
    <dbReference type="NCBI Taxonomy" id="1296120"/>
    <lineage>
        <taxon>Eukaryota</taxon>
        <taxon>Fungi</taxon>
        <taxon>Dikarya</taxon>
        <taxon>Basidiomycota</taxon>
        <taxon>Agaricomycotina</taxon>
        <taxon>Tremellomycetes</taxon>
        <taxon>Tremellales</taxon>
        <taxon>Cryptococcaceae</taxon>
        <taxon>Kwoniella</taxon>
    </lineage>
</organism>
<accession>A0A1B9GK78</accession>
<reference evidence="6" key="2">
    <citation type="submission" date="2013-12" db="EMBL/GenBank/DDBJ databases">
        <title>Evolution of pathogenesis and genome organization in the Tremellales.</title>
        <authorList>
            <person name="Cuomo C."/>
            <person name="Litvintseva A."/>
            <person name="Heitman J."/>
            <person name="Chen Y."/>
            <person name="Sun S."/>
            <person name="Springer D."/>
            <person name="Dromer F."/>
            <person name="Young S."/>
            <person name="Zeng Q."/>
            <person name="Chapman S."/>
            <person name="Gujja S."/>
            <person name="Saif S."/>
            <person name="Birren B."/>
        </authorList>
    </citation>
    <scope>NUCLEOTIDE SEQUENCE [LARGE SCALE GENOMIC DNA]</scope>
    <source>
        <strain evidence="6">BCC8398</strain>
    </source>
</reference>
<feature type="compositionally biased region" description="Polar residues" evidence="2">
    <location>
        <begin position="254"/>
        <end position="276"/>
    </location>
</feature>
<evidence type="ECO:0000259" key="3">
    <source>
        <dbReference type="Pfam" id="PF12816"/>
    </source>
</evidence>
<dbReference type="GO" id="GO:0034058">
    <property type="term" value="P:endosomal vesicle fusion"/>
    <property type="evidence" value="ECO:0007669"/>
    <property type="project" value="TreeGrafter"/>
</dbReference>
<dbReference type="STRING" id="1296120.A0A1B9GK78"/>
<dbReference type="SUPFAM" id="SSF50978">
    <property type="entry name" value="WD40 repeat-like"/>
    <property type="match status" value="1"/>
</dbReference>
<dbReference type="PANTHER" id="PTHR12616">
    <property type="entry name" value="VACUOLAR PROTEIN SORTING VPS41"/>
    <property type="match status" value="1"/>
</dbReference>
<dbReference type="PANTHER" id="PTHR12616:SF8">
    <property type="entry name" value="VACUOLAR PROTEIN SORTING-ASSOCIATED PROTEIN 8 HOMOLOG"/>
    <property type="match status" value="1"/>
</dbReference>
<evidence type="ECO:0000256" key="2">
    <source>
        <dbReference type="SAM" id="MobiDB-lite"/>
    </source>
</evidence>
<feature type="compositionally biased region" description="Basic and acidic residues" evidence="2">
    <location>
        <begin position="111"/>
        <end position="126"/>
    </location>
</feature>
<feature type="region of interest" description="Disordered" evidence="2">
    <location>
        <begin position="158"/>
        <end position="285"/>
    </location>
</feature>
<dbReference type="GO" id="GO:0006623">
    <property type="term" value="P:protein targeting to vacuole"/>
    <property type="evidence" value="ECO:0007669"/>
    <property type="project" value="InterPro"/>
</dbReference>
<proteinExistence type="inferred from homology"/>
<dbReference type="Pfam" id="PF23410">
    <property type="entry name" value="Beta-prop_VPS8"/>
    <property type="match status" value="1"/>
</dbReference>
<dbReference type="InterPro" id="IPR036322">
    <property type="entry name" value="WD40_repeat_dom_sf"/>
</dbReference>
<evidence type="ECO:0000313" key="6">
    <source>
        <dbReference type="Proteomes" id="UP000092666"/>
    </source>
</evidence>
<feature type="domain" description="Vacuolar protein sorting-associated protein 8 central" evidence="3">
    <location>
        <begin position="851"/>
        <end position="1062"/>
    </location>
</feature>
<comment type="similarity">
    <text evidence="1">Belongs to the VPS8 family.</text>
</comment>
<dbReference type="InterPro" id="IPR015943">
    <property type="entry name" value="WD40/YVTN_repeat-like_dom_sf"/>
</dbReference>
<dbReference type="Pfam" id="PF12816">
    <property type="entry name" value="TPR_Vps8"/>
    <property type="match status" value="1"/>
</dbReference>